<dbReference type="GO" id="GO:0022857">
    <property type="term" value="F:transmembrane transporter activity"/>
    <property type="evidence" value="ECO:0007669"/>
    <property type="project" value="InterPro"/>
</dbReference>
<gene>
    <name evidence="7" type="ORF">Bca52824_010176</name>
</gene>
<evidence type="ECO:0000313" key="8">
    <source>
        <dbReference type="Proteomes" id="UP000886595"/>
    </source>
</evidence>
<dbReference type="InterPro" id="IPR036259">
    <property type="entry name" value="MFS_trans_sf"/>
</dbReference>
<dbReference type="Gene3D" id="1.20.1250.20">
    <property type="entry name" value="MFS general substrate transporter like domains"/>
    <property type="match status" value="1"/>
</dbReference>
<keyword evidence="4 6" id="KW-1133">Transmembrane helix</keyword>
<comment type="similarity">
    <text evidence="2">Belongs to the major facilitator superfamily. Proton-dependent oligopeptide transporter (POT/PTR) (TC 2.A.17) family.</text>
</comment>
<reference evidence="7 8" key="1">
    <citation type="submission" date="2020-02" db="EMBL/GenBank/DDBJ databases">
        <authorList>
            <person name="Ma Q."/>
            <person name="Huang Y."/>
            <person name="Song X."/>
            <person name="Pei D."/>
        </authorList>
    </citation>
    <scope>NUCLEOTIDE SEQUENCE [LARGE SCALE GENOMIC DNA]</scope>
    <source>
        <strain evidence="7">Sxm20200214</strain>
        <tissue evidence="7">Leaf</tissue>
    </source>
</reference>
<name>A0A8X7WFI6_BRACI</name>
<dbReference type="OrthoDB" id="1683101at2759"/>
<dbReference type="Pfam" id="PF00854">
    <property type="entry name" value="PTR2"/>
    <property type="match status" value="1"/>
</dbReference>
<feature type="transmembrane region" description="Helical" evidence="6">
    <location>
        <begin position="174"/>
        <end position="194"/>
    </location>
</feature>
<protein>
    <submittedName>
        <fullName evidence="7">Uncharacterized protein</fullName>
    </submittedName>
</protein>
<dbReference type="GO" id="GO:0016020">
    <property type="term" value="C:membrane"/>
    <property type="evidence" value="ECO:0007669"/>
    <property type="project" value="UniProtKB-SubCell"/>
</dbReference>
<dbReference type="PROSITE" id="PS51257">
    <property type="entry name" value="PROKAR_LIPOPROTEIN"/>
    <property type="match status" value="1"/>
</dbReference>
<dbReference type="InterPro" id="IPR000109">
    <property type="entry name" value="POT_fam"/>
</dbReference>
<accession>A0A8X7WFI6</accession>
<feature type="transmembrane region" description="Helical" evidence="6">
    <location>
        <begin position="64"/>
        <end position="85"/>
    </location>
</feature>
<comment type="caution">
    <text evidence="7">The sequence shown here is derived from an EMBL/GenBank/DDBJ whole genome shotgun (WGS) entry which is preliminary data.</text>
</comment>
<evidence type="ECO:0000256" key="2">
    <source>
        <dbReference type="ARBA" id="ARBA00005982"/>
    </source>
</evidence>
<evidence type="ECO:0000256" key="1">
    <source>
        <dbReference type="ARBA" id="ARBA00004141"/>
    </source>
</evidence>
<dbReference type="AlphaFoldDB" id="A0A8X7WFI6"/>
<dbReference type="EMBL" id="JAAMPC010000002">
    <property type="protein sequence ID" value="KAG2327448.1"/>
    <property type="molecule type" value="Genomic_DNA"/>
</dbReference>
<proteinExistence type="inferred from homology"/>
<feature type="transmembrane region" description="Helical" evidence="6">
    <location>
        <begin position="132"/>
        <end position="153"/>
    </location>
</feature>
<evidence type="ECO:0000256" key="5">
    <source>
        <dbReference type="ARBA" id="ARBA00023136"/>
    </source>
</evidence>
<dbReference type="SUPFAM" id="SSF103473">
    <property type="entry name" value="MFS general substrate transporter"/>
    <property type="match status" value="1"/>
</dbReference>
<evidence type="ECO:0000313" key="7">
    <source>
        <dbReference type="EMBL" id="KAG2327448.1"/>
    </source>
</evidence>
<dbReference type="PANTHER" id="PTHR11654">
    <property type="entry name" value="OLIGOPEPTIDE TRANSPORTER-RELATED"/>
    <property type="match status" value="1"/>
</dbReference>
<sequence>MQNEKEERFEDRKGREAILGKHGGIGPASIACVVEMMENLVFVGNGFNFVEYFMSSMHYSPATAANMVTNFMGTTFLLTLVVGFIADSFLTYFTTFIIFCCLELMGLILLTFQSYNPKLQPESDETPSTLQATILFTGLYAMAFGAGGIKASLPTHGGDQLDRRNPRLISRFFNWFYFSICCGCILAVTIVVSIEESKGWFWSFTTSVGILALALFIFMAGLPFYRFKSPTGSSLKRITKVIVSAHETEISLIWMRR</sequence>
<dbReference type="Proteomes" id="UP000886595">
    <property type="component" value="Unassembled WGS sequence"/>
</dbReference>
<keyword evidence="8" id="KW-1185">Reference proteome</keyword>
<keyword evidence="3 6" id="KW-0812">Transmembrane</keyword>
<comment type="subcellular location">
    <subcellularLocation>
        <location evidence="1">Membrane</location>
        <topology evidence="1">Multi-pass membrane protein</topology>
    </subcellularLocation>
</comment>
<keyword evidence="5 6" id="KW-0472">Membrane</keyword>
<feature type="transmembrane region" description="Helical" evidence="6">
    <location>
        <begin position="200"/>
        <end position="227"/>
    </location>
</feature>
<evidence type="ECO:0000256" key="4">
    <source>
        <dbReference type="ARBA" id="ARBA00022989"/>
    </source>
</evidence>
<evidence type="ECO:0000256" key="3">
    <source>
        <dbReference type="ARBA" id="ARBA00022692"/>
    </source>
</evidence>
<feature type="transmembrane region" description="Helical" evidence="6">
    <location>
        <begin position="92"/>
        <end position="112"/>
    </location>
</feature>
<organism evidence="7 8">
    <name type="scientific">Brassica carinata</name>
    <name type="common">Ethiopian mustard</name>
    <name type="synonym">Abyssinian cabbage</name>
    <dbReference type="NCBI Taxonomy" id="52824"/>
    <lineage>
        <taxon>Eukaryota</taxon>
        <taxon>Viridiplantae</taxon>
        <taxon>Streptophyta</taxon>
        <taxon>Embryophyta</taxon>
        <taxon>Tracheophyta</taxon>
        <taxon>Spermatophyta</taxon>
        <taxon>Magnoliopsida</taxon>
        <taxon>eudicotyledons</taxon>
        <taxon>Gunneridae</taxon>
        <taxon>Pentapetalae</taxon>
        <taxon>rosids</taxon>
        <taxon>malvids</taxon>
        <taxon>Brassicales</taxon>
        <taxon>Brassicaceae</taxon>
        <taxon>Brassiceae</taxon>
        <taxon>Brassica</taxon>
    </lineage>
</organism>
<evidence type="ECO:0000256" key="6">
    <source>
        <dbReference type="SAM" id="Phobius"/>
    </source>
</evidence>